<feature type="transmembrane region" description="Helical" evidence="5">
    <location>
        <begin position="172"/>
        <end position="193"/>
    </location>
</feature>
<evidence type="ECO:0000313" key="7">
    <source>
        <dbReference type="Proteomes" id="UP001251870"/>
    </source>
</evidence>
<feature type="transmembrane region" description="Helical" evidence="5">
    <location>
        <begin position="108"/>
        <end position="130"/>
    </location>
</feature>
<name>A0ABU2DV09_9MICC</name>
<evidence type="ECO:0000256" key="4">
    <source>
        <dbReference type="ARBA" id="ARBA00023136"/>
    </source>
</evidence>
<dbReference type="Proteomes" id="UP001251870">
    <property type="component" value="Unassembled WGS sequence"/>
</dbReference>
<keyword evidence="3 5" id="KW-1133">Transmembrane helix</keyword>
<protein>
    <submittedName>
        <fullName evidence="6">Bile acid:sodium symporter family protein</fullName>
    </submittedName>
</protein>
<accession>A0ABU2DV09</accession>
<keyword evidence="7" id="KW-1185">Reference proteome</keyword>
<keyword evidence="4 5" id="KW-0472">Membrane</keyword>
<dbReference type="Gene3D" id="1.20.1530.20">
    <property type="match status" value="1"/>
</dbReference>
<sequence>MVSSPRTRAAADASPRSATLAVTIFPLLILGGAVAALLAPAAFAPLGAGVTYALMVIMFGMGLTLTLPDFALVLKRPLPVLVGILFQYTAMPLLALGIATLLQLPPRLAAGLVLVGCVPGGTSSNVVTYLARGDVALSVTMTSISTLLSPLLTPVLTLWLAGQFLPVEAGDMAWSIVQIVLIPVVAGLVLRLLLPRLIAAIQPVLPWVSVFGITYVVLAVVAGSTDVLASAGWLLILGVVLHNCLGYGVGYLAGRLTGADVPARRAISVEVGMQNSGLAAGLGAQYMTPESALPGAIFSVWHNISGGLLASFWGRRRT</sequence>
<dbReference type="InterPro" id="IPR002657">
    <property type="entry name" value="BilAc:Na_symport/Acr3"/>
</dbReference>
<organism evidence="6 7">
    <name type="scientific">Nesterenkonia aerolata</name>
    <dbReference type="NCBI Taxonomy" id="3074079"/>
    <lineage>
        <taxon>Bacteria</taxon>
        <taxon>Bacillati</taxon>
        <taxon>Actinomycetota</taxon>
        <taxon>Actinomycetes</taxon>
        <taxon>Micrococcales</taxon>
        <taxon>Micrococcaceae</taxon>
        <taxon>Nesterenkonia</taxon>
    </lineage>
</organism>
<dbReference type="EMBL" id="JAVKGR010000016">
    <property type="protein sequence ID" value="MDR8020110.1"/>
    <property type="molecule type" value="Genomic_DNA"/>
</dbReference>
<feature type="transmembrane region" description="Helical" evidence="5">
    <location>
        <begin position="292"/>
        <end position="313"/>
    </location>
</feature>
<feature type="transmembrane region" description="Helical" evidence="5">
    <location>
        <begin position="137"/>
        <end position="160"/>
    </location>
</feature>
<evidence type="ECO:0000256" key="5">
    <source>
        <dbReference type="SAM" id="Phobius"/>
    </source>
</evidence>
<dbReference type="InterPro" id="IPR038770">
    <property type="entry name" value="Na+/solute_symporter_sf"/>
</dbReference>
<dbReference type="Pfam" id="PF01758">
    <property type="entry name" value="SBF"/>
    <property type="match status" value="1"/>
</dbReference>
<comment type="caution">
    <text evidence="6">The sequence shown here is derived from an EMBL/GenBank/DDBJ whole genome shotgun (WGS) entry which is preliminary data.</text>
</comment>
<feature type="transmembrane region" description="Helical" evidence="5">
    <location>
        <begin position="49"/>
        <end position="68"/>
    </location>
</feature>
<feature type="transmembrane region" description="Helical" evidence="5">
    <location>
        <begin position="205"/>
        <end position="225"/>
    </location>
</feature>
<gene>
    <name evidence="6" type="ORF">RIL96_11090</name>
</gene>
<dbReference type="RefSeq" id="WP_310549092.1">
    <property type="nucleotide sequence ID" value="NZ_JAVKGR010000016.1"/>
</dbReference>
<evidence type="ECO:0000256" key="2">
    <source>
        <dbReference type="ARBA" id="ARBA00022692"/>
    </source>
</evidence>
<feature type="transmembrane region" description="Helical" evidence="5">
    <location>
        <begin position="266"/>
        <end position="286"/>
    </location>
</feature>
<proteinExistence type="predicted"/>
<comment type="subcellular location">
    <subcellularLocation>
        <location evidence="1">Membrane</location>
        <topology evidence="1">Multi-pass membrane protein</topology>
    </subcellularLocation>
</comment>
<evidence type="ECO:0000313" key="6">
    <source>
        <dbReference type="EMBL" id="MDR8020110.1"/>
    </source>
</evidence>
<keyword evidence="2 5" id="KW-0812">Transmembrane</keyword>
<evidence type="ECO:0000256" key="1">
    <source>
        <dbReference type="ARBA" id="ARBA00004141"/>
    </source>
</evidence>
<reference evidence="6 7" key="1">
    <citation type="submission" date="2023-09" db="EMBL/GenBank/DDBJ databases">
        <title>Description of three actinobacteria isolated from air of manufacturing shop in a pharmaceutical factory.</title>
        <authorList>
            <person name="Zhang D.-F."/>
        </authorList>
    </citation>
    <scope>NUCLEOTIDE SEQUENCE [LARGE SCALE GENOMIC DNA]</scope>
    <source>
        <strain evidence="6 7">LY-0111</strain>
    </source>
</reference>
<dbReference type="PANTHER" id="PTHR10361:SF28">
    <property type="entry name" value="P3 PROTEIN-RELATED"/>
    <property type="match status" value="1"/>
</dbReference>
<feature type="transmembrane region" description="Helical" evidence="5">
    <location>
        <begin position="80"/>
        <end position="102"/>
    </location>
</feature>
<feature type="transmembrane region" description="Helical" evidence="5">
    <location>
        <begin position="231"/>
        <end position="254"/>
    </location>
</feature>
<dbReference type="PANTHER" id="PTHR10361">
    <property type="entry name" value="SODIUM-BILE ACID COTRANSPORTER"/>
    <property type="match status" value="1"/>
</dbReference>
<evidence type="ECO:0000256" key="3">
    <source>
        <dbReference type="ARBA" id="ARBA00022989"/>
    </source>
</evidence>
<feature type="transmembrane region" description="Helical" evidence="5">
    <location>
        <begin position="20"/>
        <end position="43"/>
    </location>
</feature>
<dbReference type="InterPro" id="IPR004710">
    <property type="entry name" value="Bilac:Na_transpt"/>
</dbReference>